<dbReference type="EMBL" id="CAJVQB010014558">
    <property type="protein sequence ID" value="CAG8769192.1"/>
    <property type="molecule type" value="Genomic_DNA"/>
</dbReference>
<dbReference type="InterPro" id="IPR001245">
    <property type="entry name" value="Ser-Thr/Tyr_kinase_cat_dom"/>
</dbReference>
<comment type="caution">
    <text evidence="2">The sequence shown here is derived from an EMBL/GenBank/DDBJ whole genome shotgun (WGS) entry which is preliminary data.</text>
</comment>
<gene>
    <name evidence="2" type="ORF">GMARGA_LOCUS18333</name>
</gene>
<protein>
    <submittedName>
        <fullName evidence="2">26214_t:CDS:1</fullName>
    </submittedName>
</protein>
<dbReference type="Proteomes" id="UP000789901">
    <property type="component" value="Unassembled WGS sequence"/>
</dbReference>
<evidence type="ECO:0000313" key="2">
    <source>
        <dbReference type="EMBL" id="CAG8769192.1"/>
    </source>
</evidence>
<dbReference type="SUPFAM" id="SSF50965">
    <property type="entry name" value="Galactose oxidase, central domain"/>
    <property type="match status" value="1"/>
</dbReference>
<evidence type="ECO:0000259" key="1">
    <source>
        <dbReference type="Pfam" id="PF07714"/>
    </source>
</evidence>
<proteinExistence type="predicted"/>
<dbReference type="Pfam" id="PF07714">
    <property type="entry name" value="PK_Tyr_Ser-Thr"/>
    <property type="match status" value="1"/>
</dbReference>
<name>A0ABN7VG44_GIGMA</name>
<evidence type="ECO:0000313" key="3">
    <source>
        <dbReference type="Proteomes" id="UP000789901"/>
    </source>
</evidence>
<accession>A0ABN7VG44</accession>
<keyword evidence="3" id="KW-1185">Reference proteome</keyword>
<sequence>VSKSFTTTNNASIPWTDLTYTDGPGKEQAAACVGGINDDEIFIIGGNSSDSSSPEKFINKFDINKQQWNNVIFSESAPDFNIHDISCTKINKTIAIFSGFGIVYKARWKHTQVVFKSLYNSDNINVDFLKKIDSHKRFKNYNGVVQIYGITCDPFKKNYSMVTKYVSGGNLYDYLKKLYNKLTWKNKITMLLDIAKR</sequence>
<dbReference type="PANTHER" id="PTHR44329">
    <property type="entry name" value="SERINE/THREONINE-PROTEIN KINASE TNNI3K-RELATED"/>
    <property type="match status" value="1"/>
</dbReference>
<dbReference type="Gene3D" id="1.10.510.10">
    <property type="entry name" value="Transferase(Phosphotransferase) domain 1"/>
    <property type="match status" value="1"/>
</dbReference>
<organism evidence="2 3">
    <name type="scientific">Gigaspora margarita</name>
    <dbReference type="NCBI Taxonomy" id="4874"/>
    <lineage>
        <taxon>Eukaryota</taxon>
        <taxon>Fungi</taxon>
        <taxon>Fungi incertae sedis</taxon>
        <taxon>Mucoromycota</taxon>
        <taxon>Glomeromycotina</taxon>
        <taxon>Glomeromycetes</taxon>
        <taxon>Diversisporales</taxon>
        <taxon>Gigasporaceae</taxon>
        <taxon>Gigaspora</taxon>
    </lineage>
</organism>
<reference evidence="2 3" key="1">
    <citation type="submission" date="2021-06" db="EMBL/GenBank/DDBJ databases">
        <authorList>
            <person name="Kallberg Y."/>
            <person name="Tangrot J."/>
            <person name="Rosling A."/>
        </authorList>
    </citation>
    <scope>NUCLEOTIDE SEQUENCE [LARGE SCALE GENOMIC DNA]</scope>
    <source>
        <strain evidence="2 3">120-4 pot B 10/14</strain>
    </source>
</reference>
<dbReference type="InterPro" id="IPR011009">
    <property type="entry name" value="Kinase-like_dom_sf"/>
</dbReference>
<dbReference type="InterPro" id="IPR051681">
    <property type="entry name" value="Ser/Thr_Kinases-Pseudokinases"/>
</dbReference>
<feature type="non-terminal residue" evidence="2">
    <location>
        <position position="1"/>
    </location>
</feature>
<dbReference type="InterPro" id="IPR011043">
    <property type="entry name" value="Gal_Oxase/kelch_b-propeller"/>
</dbReference>
<dbReference type="SUPFAM" id="SSF56112">
    <property type="entry name" value="Protein kinase-like (PK-like)"/>
    <property type="match status" value="1"/>
</dbReference>
<feature type="domain" description="Serine-threonine/tyrosine-protein kinase catalytic" evidence="1">
    <location>
        <begin position="100"/>
        <end position="196"/>
    </location>
</feature>